<dbReference type="EMBL" id="CAUWAG010000007">
    <property type="protein sequence ID" value="CAJ2504699.1"/>
    <property type="molecule type" value="Genomic_DNA"/>
</dbReference>
<dbReference type="Pfam" id="PF02558">
    <property type="entry name" value="ApbA"/>
    <property type="match status" value="1"/>
</dbReference>
<proteinExistence type="inferred from homology"/>
<evidence type="ECO:0000256" key="1">
    <source>
        <dbReference type="ARBA" id="ARBA00007870"/>
    </source>
</evidence>
<name>A0AAI8VGU3_9PEZI</name>
<dbReference type="Gene3D" id="1.10.1040.10">
    <property type="entry name" value="N-(1-d-carboxylethyl)-l-norvaline Dehydrogenase, domain 2"/>
    <property type="match status" value="1"/>
</dbReference>
<dbReference type="SUPFAM" id="SSF48179">
    <property type="entry name" value="6-phosphogluconate dehydrogenase C-terminal domain-like"/>
    <property type="match status" value="1"/>
</dbReference>
<feature type="compositionally biased region" description="Basic and acidic residues" evidence="4">
    <location>
        <begin position="13"/>
        <end position="22"/>
    </location>
</feature>
<dbReference type="GO" id="GO:0005737">
    <property type="term" value="C:cytoplasm"/>
    <property type="evidence" value="ECO:0007669"/>
    <property type="project" value="TreeGrafter"/>
</dbReference>
<sequence>MAERRGASSHAKSWPDSERRETTPLSKRQQRVCVCVVPGTESGGSSRHPVPMLAVMGPAGSADPSGPLDDASDAAPVHALPLPGLWSSLCNVRQSHHRHVVRCDGRLSNTFGRDPREVGEDEFRVLTTPVPHTHPVPAKRPRSRPVPVHILFVGAGAVGCFYASRLHQPSQNIYTSLTARSNYATIAASGVSLQTHTFGDYTFTPYAVFPSVSAAVPNSPSSTHPPSQPAPSAGWDYIVVTTKALPDRTDDAALIAPLVSANTCIVLIQNGVGVEEPYRNRFPLNPIVSAVTIISAEQIKQGVIRQNRWTRISLGPYSYGLGAPAGQSQDTHELTRRGHQCMQHLSHWWTTHGGIRDVETHTELELQTIRWHKLCINAAFNPTAVVSGGRGNADQLTDPELRKHITGIMNEVWNAAPKVLGTPLPASVAKPDKIIKSTERNPGAKPSMLLDWEAGRPMELEVILGNPIRIARRAGVEMPKLQTMYALLRSMQSVREANKAKEKL</sequence>
<evidence type="ECO:0000256" key="3">
    <source>
        <dbReference type="ARBA" id="ARBA00023002"/>
    </source>
</evidence>
<dbReference type="SUPFAM" id="SSF51735">
    <property type="entry name" value="NAD(P)-binding Rossmann-fold domains"/>
    <property type="match status" value="1"/>
</dbReference>
<protein>
    <submittedName>
        <fullName evidence="7">Uu.00g120930.m01.CDS01</fullName>
    </submittedName>
</protein>
<dbReference type="Gene3D" id="3.40.50.720">
    <property type="entry name" value="NAD(P)-binding Rossmann-like Domain"/>
    <property type="match status" value="1"/>
</dbReference>
<dbReference type="NCBIfam" id="TIGR00745">
    <property type="entry name" value="apbA_panE"/>
    <property type="match status" value="1"/>
</dbReference>
<dbReference type="Pfam" id="PF08546">
    <property type="entry name" value="ApbA_C"/>
    <property type="match status" value="1"/>
</dbReference>
<gene>
    <name evidence="7" type="ORF">KHLLAP_LOCUS5167</name>
</gene>
<keyword evidence="2" id="KW-0521">NADP</keyword>
<dbReference type="Proteomes" id="UP001295740">
    <property type="component" value="Unassembled WGS sequence"/>
</dbReference>
<feature type="domain" description="Ketopantoate reductase N-terminal" evidence="5">
    <location>
        <begin position="150"/>
        <end position="317"/>
    </location>
</feature>
<keyword evidence="3" id="KW-0560">Oxidoreductase</keyword>
<evidence type="ECO:0000259" key="6">
    <source>
        <dbReference type="Pfam" id="PF08546"/>
    </source>
</evidence>
<comment type="caution">
    <text evidence="7">The sequence shown here is derived from an EMBL/GenBank/DDBJ whole genome shotgun (WGS) entry which is preliminary data.</text>
</comment>
<dbReference type="AlphaFoldDB" id="A0AAI8VGU3"/>
<reference evidence="7" key="1">
    <citation type="submission" date="2023-10" db="EMBL/GenBank/DDBJ databases">
        <authorList>
            <person name="Hackl T."/>
        </authorList>
    </citation>
    <scope>NUCLEOTIDE SEQUENCE</scope>
</reference>
<comment type="similarity">
    <text evidence="1">Belongs to the ketopantoate reductase family.</text>
</comment>
<dbReference type="InterPro" id="IPR036291">
    <property type="entry name" value="NAD(P)-bd_dom_sf"/>
</dbReference>
<accession>A0AAI8VGU3</accession>
<dbReference type="InterPro" id="IPR008927">
    <property type="entry name" value="6-PGluconate_DH-like_C_sf"/>
</dbReference>
<dbReference type="PANTHER" id="PTHR21708">
    <property type="entry name" value="PROBABLE 2-DEHYDROPANTOATE 2-REDUCTASE"/>
    <property type="match status" value="1"/>
</dbReference>
<organism evidence="7 8">
    <name type="scientific">Anthostomella pinea</name>
    <dbReference type="NCBI Taxonomy" id="933095"/>
    <lineage>
        <taxon>Eukaryota</taxon>
        <taxon>Fungi</taxon>
        <taxon>Dikarya</taxon>
        <taxon>Ascomycota</taxon>
        <taxon>Pezizomycotina</taxon>
        <taxon>Sordariomycetes</taxon>
        <taxon>Xylariomycetidae</taxon>
        <taxon>Xylariales</taxon>
        <taxon>Xylariaceae</taxon>
        <taxon>Anthostomella</taxon>
    </lineage>
</organism>
<dbReference type="InterPro" id="IPR003710">
    <property type="entry name" value="ApbA"/>
</dbReference>
<dbReference type="InterPro" id="IPR013328">
    <property type="entry name" value="6PGD_dom2"/>
</dbReference>
<evidence type="ECO:0000313" key="8">
    <source>
        <dbReference type="Proteomes" id="UP001295740"/>
    </source>
</evidence>
<dbReference type="InterPro" id="IPR013752">
    <property type="entry name" value="KPA_reductase"/>
</dbReference>
<evidence type="ECO:0000259" key="5">
    <source>
        <dbReference type="Pfam" id="PF02558"/>
    </source>
</evidence>
<dbReference type="InterPro" id="IPR051402">
    <property type="entry name" value="KPR-Related"/>
</dbReference>
<dbReference type="FunFam" id="3.40.50.720:FF:000609">
    <property type="entry name" value="2-dehydropantoate 2-reductase"/>
    <property type="match status" value="1"/>
</dbReference>
<evidence type="ECO:0000313" key="7">
    <source>
        <dbReference type="EMBL" id="CAJ2504699.1"/>
    </source>
</evidence>
<evidence type="ECO:0000256" key="2">
    <source>
        <dbReference type="ARBA" id="ARBA00022857"/>
    </source>
</evidence>
<dbReference type="FunFam" id="1.10.1040.10:FF:000017">
    <property type="entry name" value="2-dehydropantoate 2-reductase"/>
    <property type="match status" value="1"/>
</dbReference>
<feature type="region of interest" description="Disordered" evidence="4">
    <location>
        <begin position="1"/>
        <end position="29"/>
    </location>
</feature>
<dbReference type="GO" id="GO:0008677">
    <property type="term" value="F:2-dehydropantoate 2-reductase activity"/>
    <property type="evidence" value="ECO:0007669"/>
    <property type="project" value="InterPro"/>
</dbReference>
<dbReference type="PANTHER" id="PTHR21708:SF26">
    <property type="entry name" value="2-DEHYDROPANTOATE 2-REDUCTASE"/>
    <property type="match status" value="1"/>
</dbReference>
<dbReference type="InterPro" id="IPR013332">
    <property type="entry name" value="KPR_N"/>
</dbReference>
<keyword evidence="8" id="KW-1185">Reference proteome</keyword>
<evidence type="ECO:0000256" key="4">
    <source>
        <dbReference type="SAM" id="MobiDB-lite"/>
    </source>
</evidence>
<feature type="domain" description="Ketopantoate reductase C-terminal" evidence="6">
    <location>
        <begin position="366"/>
        <end position="492"/>
    </location>
</feature>
<dbReference type="GO" id="GO:0015940">
    <property type="term" value="P:pantothenate biosynthetic process"/>
    <property type="evidence" value="ECO:0007669"/>
    <property type="project" value="InterPro"/>
</dbReference>